<evidence type="ECO:0000313" key="3">
    <source>
        <dbReference type="Proteomes" id="UP001219355"/>
    </source>
</evidence>
<accession>A0AAF0DGF0</accession>
<dbReference type="Gene3D" id="3.80.10.10">
    <property type="entry name" value="Ribonuclease Inhibitor"/>
    <property type="match status" value="1"/>
</dbReference>
<sequence length="518" mass="57989">MAVMAEKPDPSSVMRIPEILLNIFKYLDGYPVTLLSVLRVNKTWFDCGASVAWKTATVSTLAAASEENRHVYASKIHHLSFNGGVDSAQHEKFKDLEFTNLRSISIDAYRPKDGKVYLQQYLRPTLEGIFIYGSDLDPEFFTTMQAQCRRLREITLDSPGNKLNSEQFLSFLKGCPSLQAMKFMYGMDGIINDDIVTHLASRDNLQTLALGRVINSEMMERLLETVPAPFENIKSLTLSVTSAAFRLLTPHISSVTTLELIAKDNEHSVLELVSTLKNLRRLTVNYATNTNLMSTELLSLKNLPNLEAISLNGVQQEIDNFNLDCFQFTDTDFDNLLLHLPRLLSLNFGVQCMLTSVALKTVAKRCPLLDSLQILVPIDSSIIRPETPEQKPMLPELQTLDLAGFERPADVPLNDKEAAIAAAKTIATHFAHQFPKLRELFFMGDDPFSDRLAREFDRLIGRNADRGYDDPELTDDEAEGEGEATQSVAVEETFRGLDELTEAGEEANEGDDVIIYIP</sequence>
<dbReference type="PANTHER" id="PTHR16134:SF119">
    <property type="entry name" value="AT02038P-RELATED"/>
    <property type="match status" value="1"/>
</dbReference>
<proteinExistence type="predicted"/>
<evidence type="ECO:0000256" key="1">
    <source>
        <dbReference type="SAM" id="MobiDB-lite"/>
    </source>
</evidence>
<keyword evidence="3" id="KW-1185">Reference proteome</keyword>
<feature type="compositionally biased region" description="Acidic residues" evidence="1">
    <location>
        <begin position="470"/>
        <end position="482"/>
    </location>
</feature>
<dbReference type="SUPFAM" id="SSF52047">
    <property type="entry name" value="RNI-like"/>
    <property type="match status" value="1"/>
</dbReference>
<gene>
    <name evidence="2" type="ORF">PRK78_003547</name>
</gene>
<organism evidence="2 3">
    <name type="scientific">Emydomyces testavorans</name>
    <dbReference type="NCBI Taxonomy" id="2070801"/>
    <lineage>
        <taxon>Eukaryota</taxon>
        <taxon>Fungi</taxon>
        <taxon>Dikarya</taxon>
        <taxon>Ascomycota</taxon>
        <taxon>Pezizomycotina</taxon>
        <taxon>Eurotiomycetes</taxon>
        <taxon>Eurotiomycetidae</taxon>
        <taxon>Onygenales</taxon>
        <taxon>Nannizziopsiaceae</taxon>
        <taxon>Emydomyces</taxon>
    </lineage>
</organism>
<dbReference type="CDD" id="cd09917">
    <property type="entry name" value="F-box_SF"/>
    <property type="match status" value="1"/>
</dbReference>
<dbReference type="AlphaFoldDB" id="A0AAF0DGF0"/>
<protein>
    <recommendedName>
        <fullName evidence="4">F-box domain-containing protein</fullName>
    </recommendedName>
</protein>
<name>A0AAF0DGF0_9EURO</name>
<reference evidence="2" key="1">
    <citation type="submission" date="2023-03" db="EMBL/GenBank/DDBJ databases">
        <title>Emydomyces testavorans Genome Sequence.</title>
        <authorList>
            <person name="Hoyer L."/>
        </authorList>
    </citation>
    <scope>NUCLEOTIDE SEQUENCE</scope>
    <source>
        <strain evidence="2">16-2883</strain>
    </source>
</reference>
<evidence type="ECO:0000313" key="2">
    <source>
        <dbReference type="EMBL" id="WEW58080.1"/>
    </source>
</evidence>
<feature type="region of interest" description="Disordered" evidence="1">
    <location>
        <begin position="463"/>
        <end position="490"/>
    </location>
</feature>
<dbReference type="InterPro" id="IPR032675">
    <property type="entry name" value="LRR_dom_sf"/>
</dbReference>
<dbReference type="Proteomes" id="UP001219355">
    <property type="component" value="Chromosome 2"/>
</dbReference>
<dbReference type="PANTHER" id="PTHR16134">
    <property type="entry name" value="F-BOX/TPR REPEAT PROTEIN POF3"/>
    <property type="match status" value="1"/>
</dbReference>
<evidence type="ECO:0008006" key="4">
    <source>
        <dbReference type="Google" id="ProtNLM"/>
    </source>
</evidence>
<dbReference type="EMBL" id="CP120628">
    <property type="protein sequence ID" value="WEW58080.1"/>
    <property type="molecule type" value="Genomic_DNA"/>
</dbReference>